<evidence type="ECO:0000313" key="2">
    <source>
        <dbReference type="Proteomes" id="UP001320766"/>
    </source>
</evidence>
<evidence type="ECO:0008006" key="3">
    <source>
        <dbReference type="Google" id="ProtNLM"/>
    </source>
</evidence>
<proteinExistence type="predicted"/>
<dbReference type="Proteomes" id="UP001320766">
    <property type="component" value="Unassembled WGS sequence"/>
</dbReference>
<gene>
    <name evidence="1" type="ORF">HD595_004026</name>
</gene>
<evidence type="ECO:0000313" key="1">
    <source>
        <dbReference type="EMBL" id="MCP2347904.1"/>
    </source>
</evidence>
<dbReference type="NCBIfam" id="NF038083">
    <property type="entry name" value="CU044_5270_fam"/>
    <property type="match status" value="1"/>
</dbReference>
<organism evidence="1 2">
    <name type="scientific">Nonomuraea roseoviolacea subsp. carminata</name>
    <dbReference type="NCBI Taxonomy" id="160689"/>
    <lineage>
        <taxon>Bacteria</taxon>
        <taxon>Bacillati</taxon>
        <taxon>Actinomycetota</taxon>
        <taxon>Actinomycetes</taxon>
        <taxon>Streptosporangiales</taxon>
        <taxon>Streptosporangiaceae</taxon>
        <taxon>Nonomuraea</taxon>
    </lineage>
</organism>
<dbReference type="RefSeq" id="WP_253771216.1">
    <property type="nucleotide sequence ID" value="NZ_BAAAVE010000004.1"/>
</dbReference>
<keyword evidence="2" id="KW-1185">Reference proteome</keyword>
<sequence length="313" mass="34274">MMNDLDLDLVRDLRSQVRQSEAGDLHGARRRLLAAMAPEPRRRRLPRPVLRVAAVGALGITIAAGVTVAQNLPTAGPGKGTAGAPAWLSVANAETLAKRATAAAAHQPDVYPRDDQWVYVKWDFYGSPKFANEQSEKVSRYTTEWWVRGDGKKRALRKEGSTTLERRSGGEDPRLRLDPAYLRSLPLEPSALLERLTKDAREIPVPRAQAVFIHTKLILEQGAPPARLRAALYTVLSRLDGVGVERVRDLLDREGVGIYMDDEDTRREVIIDPNTYALLGGRTVHLGGSPEGEVMLSVAQVATGIVDEAGDVP</sequence>
<name>A0ABT1K2N5_9ACTN</name>
<reference evidence="1 2" key="1">
    <citation type="submission" date="2022-06" db="EMBL/GenBank/DDBJ databases">
        <title>Sequencing the genomes of 1000 actinobacteria strains.</title>
        <authorList>
            <person name="Klenk H.-P."/>
        </authorList>
    </citation>
    <scope>NUCLEOTIDE SEQUENCE [LARGE SCALE GENOMIC DNA]</scope>
    <source>
        <strain evidence="1 2">DSM 44170</strain>
    </source>
</reference>
<dbReference type="EMBL" id="JAMZEC010000001">
    <property type="protein sequence ID" value="MCP2347904.1"/>
    <property type="molecule type" value="Genomic_DNA"/>
</dbReference>
<comment type="caution">
    <text evidence="1">The sequence shown here is derived from an EMBL/GenBank/DDBJ whole genome shotgun (WGS) entry which is preliminary data.</text>
</comment>
<protein>
    <recommendedName>
        <fullName evidence="3">CU044_5270 family protein</fullName>
    </recommendedName>
</protein>
<dbReference type="InterPro" id="IPR047789">
    <property type="entry name" value="CU044_5270-like"/>
</dbReference>
<accession>A0ABT1K2N5</accession>